<sequence>MKPQDEVRLTVLKSLSGKTNKDQKVLSDLLDSLYNKYSEKNWVNNILISMDIENEGLINIQFRQDAMGNLLTGIPGGAEHYLTPDGEYKLENR</sequence>
<gene>
    <name evidence="2" type="ORF">FD41_GL000780</name>
    <name evidence="1" type="ORF">JCM14108_3038</name>
</gene>
<dbReference type="PATRIC" id="fig|1423743.5.peg.804"/>
<reference evidence="2 4" key="2">
    <citation type="journal article" date="2015" name="Genome Announc.">
        <title>Expanding the biotechnology potential of lactobacilli through comparative genomics of 213 strains and associated genera.</title>
        <authorList>
            <person name="Sun Z."/>
            <person name="Harris H.M."/>
            <person name="McCann A."/>
            <person name="Guo C."/>
            <person name="Argimon S."/>
            <person name="Zhang W."/>
            <person name="Yang X."/>
            <person name="Jeffery I.B."/>
            <person name="Cooney J.C."/>
            <person name="Kagawa T.F."/>
            <person name="Liu W."/>
            <person name="Song Y."/>
            <person name="Salvetti E."/>
            <person name="Wrobel A."/>
            <person name="Rasinkangas P."/>
            <person name="Parkhill J."/>
            <person name="Rea M.C."/>
            <person name="O'Sullivan O."/>
            <person name="Ritari J."/>
            <person name="Douillard F.P."/>
            <person name="Paul Ross R."/>
            <person name="Yang R."/>
            <person name="Briner A.E."/>
            <person name="Felis G.E."/>
            <person name="de Vos W.M."/>
            <person name="Barrangou R."/>
            <person name="Klaenhammer T.R."/>
            <person name="Caufield P.W."/>
            <person name="Cui Y."/>
            <person name="Zhang H."/>
            <person name="O'Toole P.W."/>
        </authorList>
    </citation>
    <scope>NUCLEOTIDE SEQUENCE [LARGE SCALE GENOMIC DNA]</scope>
    <source>
        <strain evidence="2 4">DSM 18382</strain>
    </source>
</reference>
<dbReference type="Proteomes" id="UP000019488">
    <property type="component" value="Unassembled WGS sequence"/>
</dbReference>
<reference evidence="1" key="1">
    <citation type="journal article" date="2014" name="Genome Announc.">
        <title>Draft Genome Sequences of Two Lactobacillus Strains, L. farraginis JCM 14108T and L. composti JCM 14202T, Isolated from Compost of Distilled Shochu Residue.</title>
        <authorList>
            <person name="Yuki M."/>
            <person name="Oshima K."/>
            <person name="Suda W."/>
            <person name="Kitahara M."/>
            <person name="Kitamura K."/>
            <person name="Iida T."/>
            <person name="Hattori M."/>
            <person name="Ohkuma M."/>
        </authorList>
    </citation>
    <scope>NUCLEOTIDE SEQUENCE [LARGE SCALE GENOMIC DNA]</scope>
    <source>
        <strain evidence="1">JCM 14108</strain>
    </source>
</reference>
<evidence type="ECO:0000313" key="2">
    <source>
        <dbReference type="EMBL" id="KRM05017.1"/>
    </source>
</evidence>
<dbReference type="AlphaFoldDB" id="X0PKT8"/>
<name>X0PKT8_9LACO</name>
<accession>X0PKT8</accession>
<keyword evidence="4" id="KW-1185">Reference proteome</keyword>
<proteinExistence type="predicted"/>
<dbReference type="EMBL" id="AZFY01000114">
    <property type="protein sequence ID" value="KRM05017.1"/>
    <property type="molecule type" value="Genomic_DNA"/>
</dbReference>
<evidence type="ECO:0000313" key="4">
    <source>
        <dbReference type="Proteomes" id="UP000051966"/>
    </source>
</evidence>
<comment type="caution">
    <text evidence="1">The sequence shown here is derived from an EMBL/GenBank/DDBJ whole genome shotgun (WGS) entry which is preliminary data.</text>
</comment>
<dbReference type="RefSeq" id="WP_035181275.1">
    <property type="nucleotide sequence ID" value="NZ_AZFY01000114.1"/>
</dbReference>
<protein>
    <submittedName>
        <fullName evidence="1">Uncharacterized protein</fullName>
    </submittedName>
</protein>
<dbReference type="Proteomes" id="UP000051966">
    <property type="component" value="Unassembled WGS sequence"/>
</dbReference>
<evidence type="ECO:0000313" key="1">
    <source>
        <dbReference type="EMBL" id="GAF37947.1"/>
    </source>
</evidence>
<organism evidence="1 3">
    <name type="scientific">Lentilactobacillus farraginis DSM 18382 = JCM 14108</name>
    <dbReference type="NCBI Taxonomy" id="1423743"/>
    <lineage>
        <taxon>Bacteria</taxon>
        <taxon>Bacillati</taxon>
        <taxon>Bacillota</taxon>
        <taxon>Bacilli</taxon>
        <taxon>Lactobacillales</taxon>
        <taxon>Lactobacillaceae</taxon>
        <taxon>Lentilactobacillus</taxon>
    </lineage>
</organism>
<dbReference type="EMBL" id="BAKI01000056">
    <property type="protein sequence ID" value="GAF37947.1"/>
    <property type="molecule type" value="Genomic_DNA"/>
</dbReference>
<evidence type="ECO:0000313" key="3">
    <source>
        <dbReference type="Proteomes" id="UP000019488"/>
    </source>
</evidence>